<dbReference type="Proteomes" id="UP000807342">
    <property type="component" value="Unassembled WGS sequence"/>
</dbReference>
<proteinExistence type="predicted"/>
<evidence type="ECO:0000313" key="3">
    <source>
        <dbReference type="Proteomes" id="UP000807342"/>
    </source>
</evidence>
<feature type="compositionally biased region" description="Low complexity" evidence="1">
    <location>
        <begin position="198"/>
        <end position="212"/>
    </location>
</feature>
<dbReference type="AlphaFoldDB" id="A0A9P5WZD9"/>
<reference evidence="2" key="1">
    <citation type="submission" date="2020-11" db="EMBL/GenBank/DDBJ databases">
        <authorList>
            <consortium name="DOE Joint Genome Institute"/>
            <person name="Ahrendt S."/>
            <person name="Riley R."/>
            <person name="Andreopoulos W."/>
            <person name="Labutti K."/>
            <person name="Pangilinan J."/>
            <person name="Ruiz-Duenas F.J."/>
            <person name="Barrasa J.M."/>
            <person name="Sanchez-Garcia M."/>
            <person name="Camarero S."/>
            <person name="Miyauchi S."/>
            <person name="Serrano A."/>
            <person name="Linde D."/>
            <person name="Babiker R."/>
            <person name="Drula E."/>
            <person name="Ayuso-Fernandez I."/>
            <person name="Pacheco R."/>
            <person name="Padilla G."/>
            <person name="Ferreira P."/>
            <person name="Barriuso J."/>
            <person name="Kellner H."/>
            <person name="Castanera R."/>
            <person name="Alfaro M."/>
            <person name="Ramirez L."/>
            <person name="Pisabarro A.G."/>
            <person name="Kuo A."/>
            <person name="Tritt A."/>
            <person name="Lipzen A."/>
            <person name="He G."/>
            <person name="Yan M."/>
            <person name="Ng V."/>
            <person name="Cullen D."/>
            <person name="Martin F."/>
            <person name="Rosso M.-N."/>
            <person name="Henrissat B."/>
            <person name="Hibbett D."/>
            <person name="Martinez A.T."/>
            <person name="Grigoriev I.V."/>
        </authorList>
    </citation>
    <scope>NUCLEOTIDE SEQUENCE</scope>
    <source>
        <strain evidence="2">MF-IS2</strain>
    </source>
</reference>
<protein>
    <submittedName>
        <fullName evidence="2">Uncharacterized protein</fullName>
    </submittedName>
</protein>
<name>A0A9P5WZD9_9AGAR</name>
<dbReference type="EMBL" id="MU152454">
    <property type="protein sequence ID" value="KAF9440532.1"/>
    <property type="molecule type" value="Genomic_DNA"/>
</dbReference>
<gene>
    <name evidence="2" type="ORF">P691DRAFT_782137</name>
</gene>
<sequence>MHIQAVNTWITTCNLLKINCQYLEVIQNVILPVLTSLKTILMVLSRWLLLATTPRLRYHSNNPDYWVNSGLVATKEDAWQLFKAACEVVEQPASGVDPSTAACCLYQAQGKVVHYCSTMHDEAPPFWAALPKPATFMDCHQKAQSLMGLAELPANAPNFIPPGQDLPASMYQVPPKDQAQAQHCWEWERCAPAAKVVTSKPVPKPPVKSSVPQALAQPKASSS</sequence>
<feature type="region of interest" description="Disordered" evidence="1">
    <location>
        <begin position="198"/>
        <end position="223"/>
    </location>
</feature>
<comment type="caution">
    <text evidence="2">The sequence shown here is derived from an EMBL/GenBank/DDBJ whole genome shotgun (WGS) entry which is preliminary data.</text>
</comment>
<evidence type="ECO:0000313" key="2">
    <source>
        <dbReference type="EMBL" id="KAF9440532.1"/>
    </source>
</evidence>
<organism evidence="2 3">
    <name type="scientific">Macrolepiota fuliginosa MF-IS2</name>
    <dbReference type="NCBI Taxonomy" id="1400762"/>
    <lineage>
        <taxon>Eukaryota</taxon>
        <taxon>Fungi</taxon>
        <taxon>Dikarya</taxon>
        <taxon>Basidiomycota</taxon>
        <taxon>Agaricomycotina</taxon>
        <taxon>Agaricomycetes</taxon>
        <taxon>Agaricomycetidae</taxon>
        <taxon>Agaricales</taxon>
        <taxon>Agaricineae</taxon>
        <taxon>Agaricaceae</taxon>
        <taxon>Macrolepiota</taxon>
    </lineage>
</organism>
<keyword evidence="3" id="KW-1185">Reference proteome</keyword>
<accession>A0A9P5WZD9</accession>
<evidence type="ECO:0000256" key="1">
    <source>
        <dbReference type="SAM" id="MobiDB-lite"/>
    </source>
</evidence>